<feature type="compositionally biased region" description="Low complexity" evidence="1">
    <location>
        <begin position="199"/>
        <end position="210"/>
    </location>
</feature>
<proteinExistence type="predicted"/>
<organism evidence="3 4">
    <name type="scientific">Sclerotinia borealis (strain F-4128)</name>
    <dbReference type="NCBI Taxonomy" id="1432307"/>
    <lineage>
        <taxon>Eukaryota</taxon>
        <taxon>Fungi</taxon>
        <taxon>Dikarya</taxon>
        <taxon>Ascomycota</taxon>
        <taxon>Pezizomycotina</taxon>
        <taxon>Leotiomycetes</taxon>
        <taxon>Helotiales</taxon>
        <taxon>Sclerotiniaceae</taxon>
        <taxon>Sclerotinia</taxon>
    </lineage>
</organism>
<accession>W9C5G8</accession>
<keyword evidence="4" id="KW-1185">Reference proteome</keyword>
<dbReference type="InterPro" id="IPR041667">
    <property type="entry name" value="Cupin_8"/>
</dbReference>
<dbReference type="OrthoDB" id="47172at2759"/>
<sequence length="519" mass="58196">MEDIELSNQQNLIDLCLQTFCSPSRTTLPPTIETTSELSDNTSQILSQCGSSIINLLSRLSTSIRNHTGNHKLTLQRLDDVLALAKEKFYAFPFKDVPQCWRALFLEASLLKFSALASRRVSTLDEKGCGALELDITDDQAIDRMVETMDMALIMVGAPASTSIRLSIDCAMDVLQKIHEEMIDENISTQTPTKRRKTSPSSSFSKPTSSNQYRFPPSSITSPPLSNPISRVSSDDINLTDDGTMDRFSKYMHQPHDSSLGAEPLIITGSITSWPARNNRPWSSPSYLLSKTIGGRRLVPIEVGRSYVDEGWGQKIVSFGNFMNEYMLSNSQEGKARETGYLAQHNLFSQIPSLRNDISIPDYCYIYPPPPHSSCSPALKEKYTQTKELEEPLINAWFGPANTISPLHTDPYHNILAQVVGRKYLRLYPPRETPKLYAKGIEDGGVDMSNTSEVDMGVIAAWDGTEKEQTEERRKFPAVSAASYWDCVLEEGEVLYIPVGWWHYVRGLSASFSVSFWWN</sequence>
<dbReference type="Pfam" id="PF13621">
    <property type="entry name" value="Cupin_8"/>
    <property type="match status" value="1"/>
</dbReference>
<gene>
    <name evidence="3" type="ORF">SBOR_8490</name>
</gene>
<reference evidence="3 4" key="1">
    <citation type="journal article" date="2014" name="Genome Announc.">
        <title>Draft genome sequence of Sclerotinia borealis, a psychrophilic plant pathogenic fungus.</title>
        <authorList>
            <person name="Mardanov A.V."/>
            <person name="Beletsky A.V."/>
            <person name="Kadnikov V.V."/>
            <person name="Ignatov A.N."/>
            <person name="Ravin N.V."/>
        </authorList>
    </citation>
    <scope>NUCLEOTIDE SEQUENCE [LARGE SCALE GENOMIC DNA]</scope>
    <source>
        <strain evidence="4">F-4157</strain>
    </source>
</reference>
<dbReference type="STRING" id="1432307.W9C5G8"/>
<dbReference type="PROSITE" id="PS51184">
    <property type="entry name" value="JMJC"/>
    <property type="match status" value="1"/>
</dbReference>
<dbReference type="SMART" id="SM00558">
    <property type="entry name" value="JmjC"/>
    <property type="match status" value="1"/>
</dbReference>
<dbReference type="AlphaFoldDB" id="W9C5G8"/>
<evidence type="ECO:0000313" key="4">
    <source>
        <dbReference type="Proteomes" id="UP000019487"/>
    </source>
</evidence>
<name>W9C5G8_SCLBF</name>
<feature type="domain" description="JmjC" evidence="2">
    <location>
        <begin position="340"/>
        <end position="519"/>
    </location>
</feature>
<dbReference type="InterPro" id="IPR003347">
    <property type="entry name" value="JmjC_dom"/>
</dbReference>
<protein>
    <recommendedName>
        <fullName evidence="2">JmjC domain-containing protein</fullName>
    </recommendedName>
</protein>
<evidence type="ECO:0000259" key="2">
    <source>
        <dbReference type="PROSITE" id="PS51184"/>
    </source>
</evidence>
<dbReference type="Proteomes" id="UP000019487">
    <property type="component" value="Unassembled WGS sequence"/>
</dbReference>
<comment type="caution">
    <text evidence="3">The sequence shown here is derived from an EMBL/GenBank/DDBJ whole genome shotgun (WGS) entry which is preliminary data.</text>
</comment>
<dbReference type="SUPFAM" id="SSF51197">
    <property type="entry name" value="Clavaminate synthase-like"/>
    <property type="match status" value="1"/>
</dbReference>
<dbReference type="FunFam" id="2.60.120.650:FF:000046">
    <property type="entry name" value="JmjC domain-containing protein D"/>
    <property type="match status" value="1"/>
</dbReference>
<feature type="region of interest" description="Disordered" evidence="1">
    <location>
        <begin position="185"/>
        <end position="239"/>
    </location>
</feature>
<dbReference type="Gene3D" id="2.60.120.650">
    <property type="entry name" value="Cupin"/>
    <property type="match status" value="1"/>
</dbReference>
<dbReference type="PANTHER" id="PTHR12461">
    <property type="entry name" value="HYPOXIA-INDUCIBLE FACTOR 1 ALPHA INHIBITOR-RELATED"/>
    <property type="match status" value="1"/>
</dbReference>
<dbReference type="HOGENOM" id="CLU_016785_0_0_1"/>
<evidence type="ECO:0000313" key="3">
    <source>
        <dbReference type="EMBL" id="ESZ91126.1"/>
    </source>
</evidence>
<evidence type="ECO:0000256" key="1">
    <source>
        <dbReference type="SAM" id="MobiDB-lite"/>
    </source>
</evidence>
<dbReference type="PANTHER" id="PTHR12461:SF101">
    <property type="entry name" value="TRNA WYBUTOSINE-SYNTHESIZING PROTEIN 4"/>
    <property type="match status" value="1"/>
</dbReference>
<feature type="compositionally biased region" description="Polar residues" evidence="1">
    <location>
        <begin position="218"/>
        <end position="237"/>
    </location>
</feature>
<dbReference type="EMBL" id="AYSA01000540">
    <property type="protein sequence ID" value="ESZ91126.1"/>
    <property type="molecule type" value="Genomic_DNA"/>
</dbReference>